<comment type="caution">
    <text evidence="1">The sequence shown here is derived from an EMBL/GenBank/DDBJ whole genome shotgun (WGS) entry which is preliminary data.</text>
</comment>
<accession>A0A0F9XUU0</accession>
<dbReference type="AlphaFoldDB" id="A0A0F9XUU0"/>
<proteinExistence type="predicted"/>
<sequence>MSYVAVEITVRKADSERFEALASDYQSRLETNSCKFPWQRPGVTNQGAGVQLVTYGWEAVKFAVLGFEEELQNDLIPYSKTWSEEEGINQAEEHFRFDANHTPRLIQLTDEDRSISVQDLNEARLAGMLETVINERLEALDGLSWEQQEAVLMPLPPTKMFAEKRPGLVFNVPTWFEDPRFISWLNSRENPVMTWHTPGEEVGEYSDCVVFVDPSLDGDGSDQGAMPDVFWNAIVEMCKQHFSPDFSYSIAVQLTNLQED</sequence>
<reference evidence="1" key="1">
    <citation type="journal article" date="2015" name="Nature">
        <title>Complex archaea that bridge the gap between prokaryotes and eukaryotes.</title>
        <authorList>
            <person name="Spang A."/>
            <person name="Saw J.H."/>
            <person name="Jorgensen S.L."/>
            <person name="Zaremba-Niedzwiedzka K."/>
            <person name="Martijn J."/>
            <person name="Lind A.E."/>
            <person name="van Eijk R."/>
            <person name="Schleper C."/>
            <person name="Guy L."/>
            <person name="Ettema T.J."/>
        </authorList>
    </citation>
    <scope>NUCLEOTIDE SEQUENCE</scope>
</reference>
<dbReference type="EMBL" id="LAZR01000066">
    <property type="protein sequence ID" value="KKN96128.1"/>
    <property type="molecule type" value="Genomic_DNA"/>
</dbReference>
<name>A0A0F9XUU0_9ZZZZ</name>
<protein>
    <submittedName>
        <fullName evidence="1">Uncharacterized protein</fullName>
    </submittedName>
</protein>
<organism evidence="1">
    <name type="scientific">marine sediment metagenome</name>
    <dbReference type="NCBI Taxonomy" id="412755"/>
    <lineage>
        <taxon>unclassified sequences</taxon>
        <taxon>metagenomes</taxon>
        <taxon>ecological metagenomes</taxon>
    </lineage>
</organism>
<evidence type="ECO:0000313" key="1">
    <source>
        <dbReference type="EMBL" id="KKN96128.1"/>
    </source>
</evidence>
<gene>
    <name evidence="1" type="ORF">LCGC14_0170570</name>
</gene>